<sequence length="91" mass="10631">MPICEFVKPRSRQSEWGKTSLWKVTMCLRILVKMYGAVLEPNGKTLYLKKSEISMFDVSEIIENPTNEIKTNTKMRVLLKHFIQKPSNLDK</sequence>
<accession>A0A915ILV1</accession>
<keyword evidence="1" id="KW-1185">Reference proteome</keyword>
<name>A0A915ILV1_ROMCU</name>
<dbReference type="Proteomes" id="UP000887565">
    <property type="component" value="Unplaced"/>
</dbReference>
<dbReference type="WBParaSite" id="nRc.2.0.1.t14438-RA">
    <property type="protein sequence ID" value="nRc.2.0.1.t14438-RA"/>
    <property type="gene ID" value="nRc.2.0.1.g14438"/>
</dbReference>
<evidence type="ECO:0000313" key="1">
    <source>
        <dbReference type="Proteomes" id="UP000887565"/>
    </source>
</evidence>
<evidence type="ECO:0000313" key="2">
    <source>
        <dbReference type="WBParaSite" id="nRc.2.0.1.t14438-RA"/>
    </source>
</evidence>
<reference evidence="2" key="1">
    <citation type="submission" date="2022-11" db="UniProtKB">
        <authorList>
            <consortium name="WormBaseParasite"/>
        </authorList>
    </citation>
    <scope>IDENTIFICATION</scope>
</reference>
<proteinExistence type="predicted"/>
<protein>
    <submittedName>
        <fullName evidence="2">Uncharacterized protein</fullName>
    </submittedName>
</protein>
<dbReference type="AlphaFoldDB" id="A0A915ILV1"/>
<organism evidence="1 2">
    <name type="scientific">Romanomermis culicivorax</name>
    <name type="common">Nematode worm</name>
    <dbReference type="NCBI Taxonomy" id="13658"/>
    <lineage>
        <taxon>Eukaryota</taxon>
        <taxon>Metazoa</taxon>
        <taxon>Ecdysozoa</taxon>
        <taxon>Nematoda</taxon>
        <taxon>Enoplea</taxon>
        <taxon>Dorylaimia</taxon>
        <taxon>Mermithida</taxon>
        <taxon>Mermithoidea</taxon>
        <taxon>Mermithidae</taxon>
        <taxon>Romanomermis</taxon>
    </lineage>
</organism>